<dbReference type="AlphaFoldDB" id="A0A4Q4RKG9"/>
<protein>
    <submittedName>
        <fullName evidence="1">Uncharacterized protein</fullName>
    </submittedName>
</protein>
<gene>
    <name evidence="1" type="ORF">AA0113_g8001</name>
</gene>
<sequence>MGNFILKPGTNHAGATTNIKEPQNTYTAFCPTESETVSAVVLPNWMVDVASSAGSDEQDDQNLGLDAKDKYSATETIDRMIQRSVQQINKQELMKVIAKETSCATKQLPDEEYFLVKRWSFGGDTSTTS</sequence>
<proteinExistence type="predicted"/>
<name>A0A4Q4RKG9_9PLEO</name>
<dbReference type="EMBL" id="PEJP01000032">
    <property type="protein sequence ID" value="RYO57320.1"/>
    <property type="molecule type" value="Genomic_DNA"/>
</dbReference>
<reference evidence="2" key="1">
    <citation type="journal article" date="2019" name="bioRxiv">
        <title>Genomics, evolutionary history and diagnostics of the Alternaria alternata species group including apple and Asian pear pathotypes.</title>
        <authorList>
            <person name="Armitage A.D."/>
            <person name="Cockerton H.M."/>
            <person name="Sreenivasaprasad S."/>
            <person name="Woodhall J.W."/>
            <person name="Lane C.R."/>
            <person name="Harrison R.J."/>
            <person name="Clarkson J.P."/>
        </authorList>
    </citation>
    <scope>NUCLEOTIDE SEQUENCE [LARGE SCALE GENOMIC DNA]</scope>
    <source>
        <strain evidence="2">RGR 97.0016</strain>
    </source>
</reference>
<accession>A0A4Q4RKG9</accession>
<evidence type="ECO:0000313" key="2">
    <source>
        <dbReference type="Proteomes" id="UP000293823"/>
    </source>
</evidence>
<comment type="caution">
    <text evidence="1">The sequence shown here is derived from an EMBL/GenBank/DDBJ whole genome shotgun (WGS) entry which is preliminary data.</text>
</comment>
<organism evidence="1 2">
    <name type="scientific">Alternaria arborescens</name>
    <dbReference type="NCBI Taxonomy" id="156630"/>
    <lineage>
        <taxon>Eukaryota</taxon>
        <taxon>Fungi</taxon>
        <taxon>Dikarya</taxon>
        <taxon>Ascomycota</taxon>
        <taxon>Pezizomycotina</taxon>
        <taxon>Dothideomycetes</taxon>
        <taxon>Pleosporomycetidae</taxon>
        <taxon>Pleosporales</taxon>
        <taxon>Pleosporineae</taxon>
        <taxon>Pleosporaceae</taxon>
        <taxon>Alternaria</taxon>
        <taxon>Alternaria sect. Alternaria</taxon>
    </lineage>
</organism>
<dbReference type="Proteomes" id="UP000293823">
    <property type="component" value="Unassembled WGS sequence"/>
</dbReference>
<keyword evidence="2" id="KW-1185">Reference proteome</keyword>
<evidence type="ECO:0000313" key="1">
    <source>
        <dbReference type="EMBL" id="RYO57320.1"/>
    </source>
</evidence>